<organism evidence="2 3">
    <name type="scientific">Brassica cretica</name>
    <name type="common">Mustard</name>
    <dbReference type="NCBI Taxonomy" id="69181"/>
    <lineage>
        <taxon>Eukaryota</taxon>
        <taxon>Viridiplantae</taxon>
        <taxon>Streptophyta</taxon>
        <taxon>Embryophyta</taxon>
        <taxon>Tracheophyta</taxon>
        <taxon>Spermatophyta</taxon>
        <taxon>Magnoliopsida</taxon>
        <taxon>eudicotyledons</taxon>
        <taxon>Gunneridae</taxon>
        <taxon>Pentapetalae</taxon>
        <taxon>rosids</taxon>
        <taxon>malvids</taxon>
        <taxon>Brassicales</taxon>
        <taxon>Brassicaceae</taxon>
        <taxon>Brassiceae</taxon>
        <taxon>Brassica</taxon>
    </lineage>
</organism>
<gene>
    <name evidence="2" type="ORF">DY000_02010563</name>
</gene>
<evidence type="ECO:0000313" key="2">
    <source>
        <dbReference type="EMBL" id="KAF3545678.1"/>
    </source>
</evidence>
<feature type="region of interest" description="Disordered" evidence="1">
    <location>
        <begin position="81"/>
        <end position="100"/>
    </location>
</feature>
<sequence>MSVSECLRRSSELSGSGTLTRAVRCGWCESKAKPFPFSVEEIRRNYRDSSVATLGGSNCWQDGRLRCSSLIVGVGGVPEPEAGWSGRSACRPESQGEPGD</sequence>
<evidence type="ECO:0000256" key="1">
    <source>
        <dbReference type="SAM" id="MobiDB-lite"/>
    </source>
</evidence>
<reference evidence="2 3" key="1">
    <citation type="journal article" date="2020" name="BMC Genomics">
        <title>Intraspecific diversification of the crop wild relative Brassica cretica Lam. using demographic model selection.</title>
        <authorList>
            <person name="Kioukis A."/>
            <person name="Michalopoulou V.A."/>
            <person name="Briers L."/>
            <person name="Pirintsos S."/>
            <person name="Studholme D.J."/>
            <person name="Pavlidis P."/>
            <person name="Sarris P.F."/>
        </authorList>
    </citation>
    <scope>NUCLEOTIDE SEQUENCE [LARGE SCALE GENOMIC DNA]</scope>
    <source>
        <strain evidence="3">cv. PFS-1207/04</strain>
    </source>
</reference>
<name>A0ABQ7C216_BRACR</name>
<keyword evidence="3" id="KW-1185">Reference proteome</keyword>
<proteinExistence type="predicted"/>
<comment type="caution">
    <text evidence="2">The sequence shown here is derived from an EMBL/GenBank/DDBJ whole genome shotgun (WGS) entry which is preliminary data.</text>
</comment>
<protein>
    <submittedName>
        <fullName evidence="2">Uncharacterized protein</fullName>
    </submittedName>
</protein>
<dbReference type="EMBL" id="QGKV02000832">
    <property type="protein sequence ID" value="KAF3545678.1"/>
    <property type="molecule type" value="Genomic_DNA"/>
</dbReference>
<dbReference type="Proteomes" id="UP000266723">
    <property type="component" value="Unassembled WGS sequence"/>
</dbReference>
<accession>A0ABQ7C216</accession>
<evidence type="ECO:0000313" key="3">
    <source>
        <dbReference type="Proteomes" id="UP000266723"/>
    </source>
</evidence>